<keyword evidence="2" id="KW-1185">Reference proteome</keyword>
<dbReference type="Gene3D" id="1.10.238.160">
    <property type="match status" value="1"/>
</dbReference>
<dbReference type="EMBL" id="SLXH01000057">
    <property type="protein sequence ID" value="TCP10720.1"/>
    <property type="molecule type" value="Genomic_DNA"/>
</dbReference>
<dbReference type="Proteomes" id="UP000295182">
    <property type="component" value="Unassembled WGS sequence"/>
</dbReference>
<dbReference type="Pfam" id="PF05930">
    <property type="entry name" value="Phage_AlpA"/>
    <property type="match status" value="1"/>
</dbReference>
<gene>
    <name evidence="1" type="ORF">EV674_1574</name>
</gene>
<evidence type="ECO:0000313" key="1">
    <source>
        <dbReference type="EMBL" id="TCP10720.1"/>
    </source>
</evidence>
<protein>
    <submittedName>
        <fullName evidence="1">CP4-57 regulatory protein AlpA</fullName>
    </submittedName>
</protein>
<dbReference type="AlphaFoldDB" id="A0A4R2MW95"/>
<sequence length="100" mass="10853">MSPKANPQRSAIASAVTSASPFPVAATITPFDRLPDSALVRESQLVKKPNNPAPVIPISPATLWRWVRLGQFPAPIRLSEKITAWRVGDIRAWLQSQAAA</sequence>
<comment type="caution">
    <text evidence="1">The sequence shown here is derived from an EMBL/GenBank/DDBJ whole genome shotgun (WGS) entry which is preliminary data.</text>
</comment>
<accession>A0A4R2MW95</accession>
<proteinExistence type="predicted"/>
<dbReference type="InterPro" id="IPR010260">
    <property type="entry name" value="AlpA"/>
</dbReference>
<reference evidence="1 2" key="1">
    <citation type="submission" date="2019-03" db="EMBL/GenBank/DDBJ databases">
        <title>Genomic Encyclopedia of Type Strains, Phase IV (KMG-IV): sequencing the most valuable type-strain genomes for metagenomic binning, comparative biology and taxonomic classification.</title>
        <authorList>
            <person name="Goeker M."/>
        </authorList>
    </citation>
    <scope>NUCLEOTIDE SEQUENCE [LARGE SCALE GENOMIC DNA]</scope>
    <source>
        <strain evidence="1 2">DSM 1837</strain>
    </source>
</reference>
<dbReference type="RefSeq" id="WP_119014915.1">
    <property type="nucleotide sequence ID" value="NZ_QXNC01000070.1"/>
</dbReference>
<name>A0A4R2MW95_9BURK</name>
<organism evidence="1 2">
    <name type="scientific">Simplicispira metamorpha</name>
    <dbReference type="NCBI Taxonomy" id="80881"/>
    <lineage>
        <taxon>Bacteria</taxon>
        <taxon>Pseudomonadati</taxon>
        <taxon>Pseudomonadota</taxon>
        <taxon>Betaproteobacteria</taxon>
        <taxon>Burkholderiales</taxon>
        <taxon>Comamonadaceae</taxon>
        <taxon>Simplicispira</taxon>
    </lineage>
</organism>
<dbReference type="OrthoDB" id="8527558at2"/>
<evidence type="ECO:0000313" key="2">
    <source>
        <dbReference type="Proteomes" id="UP000295182"/>
    </source>
</evidence>